<proteinExistence type="predicted"/>
<keyword evidence="6" id="KW-1185">Reference proteome</keyword>
<sequence length="525" mass="57426">MKKTWPLLLLSTTALAQTPPAKPAAAPATPSRIEQVLVYPGGATVERSVAVKAGQPLLRLSCLSARFDVDSLQLQAEGVTIGEISVQTVDRATLPECADNTPLDARIRELEEQRNAVQNEIAAHEVALGYMKQYNAGSTAIAATAESLRRAGLETLQRQAPLQRRRDEIERQLAPLVGERDRLRQAEPQLRTLQVRLSAARDTEMKLSYRVGQAGWEPVYRAYLDSESGKVRLERHAQVAQNSGEDWSDVKLRLSTAQPRAATGMPPPQPWTLDLLPPAGNEARPVAAYAPPPAPAPAMRSAERGGAAPDLGFNVGVFQGEFATEFEVPGRVGVSANGQRIALSLGQQQLDSRFLARVNPRAEAQAYLVAESARPQGVWPAGALQLFRDGAFIGQSRLVLGNSDKLDLFFGRDERLRVAVEPEQRNAANTGFVGNRAEQKIARVYKIENLHGRPFTVQLLEPAPVGRHEDIKVQAVFEPKPAELEWRKQPGVAAWELQLAPGASQQIRADYTISYPKDARISGMR</sequence>
<feature type="chain" id="PRO_5045172877" evidence="2">
    <location>
        <begin position="17"/>
        <end position="525"/>
    </location>
</feature>
<keyword evidence="1" id="KW-0175">Coiled coil</keyword>
<evidence type="ECO:0000313" key="5">
    <source>
        <dbReference type="EMBL" id="MDN3918749.1"/>
    </source>
</evidence>
<dbReference type="Pfam" id="PF13600">
    <property type="entry name" value="DUF4140"/>
    <property type="match status" value="1"/>
</dbReference>
<evidence type="ECO:0000256" key="1">
    <source>
        <dbReference type="SAM" id="Coils"/>
    </source>
</evidence>
<dbReference type="InterPro" id="IPR037291">
    <property type="entry name" value="DUF4139"/>
</dbReference>
<dbReference type="RefSeq" id="WP_290357079.1">
    <property type="nucleotide sequence ID" value="NZ_JAUHHC010000001.1"/>
</dbReference>
<comment type="caution">
    <text evidence="5">The sequence shown here is derived from an EMBL/GenBank/DDBJ whole genome shotgun (WGS) entry which is preliminary data.</text>
</comment>
<gene>
    <name evidence="5" type="ORF">QWJ38_00535</name>
</gene>
<dbReference type="Pfam" id="PF13598">
    <property type="entry name" value="DUF4139"/>
    <property type="match status" value="1"/>
</dbReference>
<feature type="domain" description="DUF4140" evidence="4">
    <location>
        <begin position="36"/>
        <end position="128"/>
    </location>
</feature>
<dbReference type="NCBIfam" id="TIGR02231">
    <property type="entry name" value="mucoidy inhibitor MuiA family protein"/>
    <property type="match status" value="1"/>
</dbReference>
<dbReference type="PANTHER" id="PTHR31005">
    <property type="entry name" value="DUF4139 DOMAIN-CONTAINING PROTEIN"/>
    <property type="match status" value="1"/>
</dbReference>
<dbReference type="InterPro" id="IPR025554">
    <property type="entry name" value="DUF4140"/>
</dbReference>
<evidence type="ECO:0000256" key="2">
    <source>
        <dbReference type="SAM" id="SignalP"/>
    </source>
</evidence>
<dbReference type="PANTHER" id="PTHR31005:SF8">
    <property type="entry name" value="DUF4139 DOMAIN-CONTAINING PROTEIN"/>
    <property type="match status" value="1"/>
</dbReference>
<dbReference type="EMBL" id="JAUHHC010000001">
    <property type="protein sequence ID" value="MDN3918749.1"/>
    <property type="molecule type" value="Genomic_DNA"/>
</dbReference>
<keyword evidence="2" id="KW-0732">Signal</keyword>
<organism evidence="5 6">
    <name type="scientific">Roseateles violae</name>
    <dbReference type="NCBI Taxonomy" id="3058042"/>
    <lineage>
        <taxon>Bacteria</taxon>
        <taxon>Pseudomonadati</taxon>
        <taxon>Pseudomonadota</taxon>
        <taxon>Betaproteobacteria</taxon>
        <taxon>Burkholderiales</taxon>
        <taxon>Sphaerotilaceae</taxon>
        <taxon>Roseateles</taxon>
    </lineage>
</organism>
<evidence type="ECO:0000259" key="4">
    <source>
        <dbReference type="Pfam" id="PF13600"/>
    </source>
</evidence>
<reference evidence="5 6" key="1">
    <citation type="submission" date="2023-06" db="EMBL/GenBank/DDBJ databases">
        <title>Pelomonas sp. PFR6 16S ribosomal RNA gene Genome sequencing and assembly.</title>
        <authorList>
            <person name="Woo H."/>
        </authorList>
    </citation>
    <scope>NUCLEOTIDE SEQUENCE [LARGE SCALE GENOMIC DNA]</scope>
    <source>
        <strain evidence="5 6">PFR6</strain>
    </source>
</reference>
<evidence type="ECO:0000313" key="6">
    <source>
        <dbReference type="Proteomes" id="UP001228044"/>
    </source>
</evidence>
<dbReference type="InterPro" id="IPR011935">
    <property type="entry name" value="CHP02231"/>
</dbReference>
<dbReference type="Proteomes" id="UP001228044">
    <property type="component" value="Unassembled WGS sequence"/>
</dbReference>
<feature type="signal peptide" evidence="2">
    <location>
        <begin position="1"/>
        <end position="16"/>
    </location>
</feature>
<name>A0ABT8DR43_9BURK</name>
<feature type="domain" description="DUF4139" evidence="3">
    <location>
        <begin position="206"/>
        <end position="517"/>
    </location>
</feature>
<accession>A0ABT8DR43</accession>
<evidence type="ECO:0000259" key="3">
    <source>
        <dbReference type="Pfam" id="PF13598"/>
    </source>
</evidence>
<feature type="coiled-coil region" evidence="1">
    <location>
        <begin position="100"/>
        <end position="127"/>
    </location>
</feature>
<protein>
    <submittedName>
        <fullName evidence="5">DUF4139 domain-containing protein</fullName>
    </submittedName>
</protein>